<keyword evidence="9" id="KW-1185">Reference proteome</keyword>
<feature type="domain" description="Myb-like" evidence="6">
    <location>
        <begin position="8"/>
        <end position="60"/>
    </location>
</feature>
<evidence type="ECO:0008006" key="10">
    <source>
        <dbReference type="Google" id="ProtNLM"/>
    </source>
</evidence>
<proteinExistence type="predicted"/>
<dbReference type="PANTHER" id="PTHR47994:SF5">
    <property type="entry name" value="F14D16.11-RELATED"/>
    <property type="match status" value="1"/>
</dbReference>
<keyword evidence="3" id="KW-0238">DNA-binding</keyword>
<dbReference type="InterPro" id="IPR015495">
    <property type="entry name" value="Myb_TF_plants"/>
</dbReference>
<feature type="domain" description="Myb-like" evidence="6">
    <location>
        <begin position="61"/>
        <end position="111"/>
    </location>
</feature>
<evidence type="ECO:0000313" key="8">
    <source>
        <dbReference type="EMBL" id="CAK9262386.1"/>
    </source>
</evidence>
<name>A0ABP0W6I4_9BRYO</name>
<keyword evidence="2" id="KW-0677">Repeat</keyword>
<reference evidence="8" key="1">
    <citation type="submission" date="2024-02" db="EMBL/GenBank/DDBJ databases">
        <authorList>
            <consortium name="ELIXIR-Norway"/>
            <consortium name="Elixir Norway"/>
        </authorList>
    </citation>
    <scope>NUCLEOTIDE SEQUENCE</scope>
</reference>
<dbReference type="PROSITE" id="PS50090">
    <property type="entry name" value="MYB_LIKE"/>
    <property type="match status" value="2"/>
</dbReference>
<feature type="domain" description="HTH myb-type" evidence="7">
    <location>
        <begin position="8"/>
        <end position="60"/>
    </location>
</feature>
<evidence type="ECO:0000256" key="3">
    <source>
        <dbReference type="ARBA" id="ARBA00023125"/>
    </source>
</evidence>
<feature type="region of interest" description="Disordered" evidence="5">
    <location>
        <begin position="235"/>
        <end position="257"/>
    </location>
</feature>
<dbReference type="PANTHER" id="PTHR47994">
    <property type="entry name" value="F14D16.11-RELATED"/>
    <property type="match status" value="1"/>
</dbReference>
<evidence type="ECO:0000256" key="4">
    <source>
        <dbReference type="ARBA" id="ARBA00023242"/>
    </source>
</evidence>
<evidence type="ECO:0000259" key="6">
    <source>
        <dbReference type="PROSITE" id="PS50090"/>
    </source>
</evidence>
<gene>
    <name evidence="8" type="ORF">CSSPJE1EN1_LOCUS7864</name>
</gene>
<organism evidence="8 9">
    <name type="scientific">Sphagnum jensenii</name>
    <dbReference type="NCBI Taxonomy" id="128206"/>
    <lineage>
        <taxon>Eukaryota</taxon>
        <taxon>Viridiplantae</taxon>
        <taxon>Streptophyta</taxon>
        <taxon>Embryophyta</taxon>
        <taxon>Bryophyta</taxon>
        <taxon>Sphagnophytina</taxon>
        <taxon>Sphagnopsida</taxon>
        <taxon>Sphagnales</taxon>
        <taxon>Sphagnaceae</taxon>
        <taxon>Sphagnum</taxon>
    </lineage>
</organism>
<dbReference type="Pfam" id="PF00249">
    <property type="entry name" value="Myb_DNA-binding"/>
    <property type="match status" value="2"/>
</dbReference>
<dbReference type="InterPro" id="IPR009057">
    <property type="entry name" value="Homeodomain-like_sf"/>
</dbReference>
<evidence type="ECO:0000313" key="9">
    <source>
        <dbReference type="Proteomes" id="UP001497444"/>
    </source>
</evidence>
<protein>
    <recommendedName>
        <fullName evidence="10">MYB transcription factor</fullName>
    </recommendedName>
</protein>
<dbReference type="PROSITE" id="PS51294">
    <property type="entry name" value="HTH_MYB"/>
    <property type="match status" value="2"/>
</dbReference>
<evidence type="ECO:0000259" key="7">
    <source>
        <dbReference type="PROSITE" id="PS51294"/>
    </source>
</evidence>
<accession>A0ABP0W6I4</accession>
<dbReference type="InterPro" id="IPR001005">
    <property type="entry name" value="SANT/Myb"/>
</dbReference>
<dbReference type="SMART" id="SM00717">
    <property type="entry name" value="SANT"/>
    <property type="match status" value="2"/>
</dbReference>
<comment type="subcellular location">
    <subcellularLocation>
        <location evidence="1">Nucleus</location>
    </subcellularLocation>
</comment>
<evidence type="ECO:0000256" key="1">
    <source>
        <dbReference type="ARBA" id="ARBA00004123"/>
    </source>
</evidence>
<dbReference type="CDD" id="cd00167">
    <property type="entry name" value="SANT"/>
    <property type="match status" value="2"/>
</dbReference>
<dbReference type="SUPFAM" id="SSF46689">
    <property type="entry name" value="Homeodomain-like"/>
    <property type="match status" value="1"/>
</dbReference>
<keyword evidence="4" id="KW-0539">Nucleus</keyword>
<dbReference type="Proteomes" id="UP001497444">
    <property type="component" value="Chromosome 14"/>
</dbReference>
<evidence type="ECO:0000256" key="5">
    <source>
        <dbReference type="SAM" id="MobiDB-lite"/>
    </source>
</evidence>
<sequence>MTRLSKPEEDIRKGAWTAEEDEKLRVYVETNGTGHWRSVGKKAGLLRCGKSCRLRWTNYLRPDIRHGSFTSDEEDLIVKLHATHGSRWSLIAAKMPGRTDNDIKNHWNTRLKKKLCDMGIDPVSHKPIAELLRALAGTMQLQSVAAAAESTTTTTTTTTPAPNQNANAMMQQLSTNADNNVTRWLAQQRNHSSSISHEVHENLSQFTPSFSTPSSSQLLDLRDPAIQMVVQAPPPPPHGMMMGEQAPGHNPESGSLAESPDIVIRTEQTSSTGPQDHQQHHPMPNPNDCVALQRIESAVNLSSSIPLNFSGLLTPNNHHHHHNNNNNNNSNCASQFLSQGYLGGPFSSLSGSFANFSGPLSTNFSGPLTTPTGVKLQDYGSDVSSPHMMQLWDYQV</sequence>
<dbReference type="EMBL" id="OZ020109">
    <property type="protein sequence ID" value="CAK9262386.1"/>
    <property type="molecule type" value="Genomic_DNA"/>
</dbReference>
<dbReference type="InterPro" id="IPR017930">
    <property type="entry name" value="Myb_dom"/>
</dbReference>
<feature type="domain" description="HTH myb-type" evidence="7">
    <location>
        <begin position="61"/>
        <end position="115"/>
    </location>
</feature>
<dbReference type="Gene3D" id="1.10.10.60">
    <property type="entry name" value="Homeodomain-like"/>
    <property type="match status" value="2"/>
</dbReference>
<evidence type="ECO:0000256" key="2">
    <source>
        <dbReference type="ARBA" id="ARBA00022737"/>
    </source>
</evidence>